<feature type="non-terminal residue" evidence="2">
    <location>
        <position position="1"/>
    </location>
</feature>
<gene>
    <name evidence="2" type="ORF">PENTCL1PPCAC_319</name>
</gene>
<dbReference type="InterPro" id="IPR002625">
    <property type="entry name" value="Smr_dom"/>
</dbReference>
<protein>
    <recommendedName>
        <fullName evidence="1">Smr domain-containing protein</fullName>
    </recommendedName>
</protein>
<reference evidence="2" key="1">
    <citation type="submission" date="2023-10" db="EMBL/GenBank/DDBJ databases">
        <title>Genome assembly of Pristionchus species.</title>
        <authorList>
            <person name="Yoshida K."/>
            <person name="Sommer R.J."/>
        </authorList>
    </citation>
    <scope>NUCLEOTIDE SEQUENCE</scope>
    <source>
        <strain evidence="2">RS0144</strain>
    </source>
</reference>
<accession>A0AAV5SDN5</accession>
<evidence type="ECO:0000259" key="1">
    <source>
        <dbReference type="PROSITE" id="PS50828"/>
    </source>
</evidence>
<name>A0AAV5SDN5_9BILA</name>
<dbReference type="InterPro" id="IPR053020">
    <property type="entry name" value="Smr_domain_protein"/>
</dbReference>
<dbReference type="AlphaFoldDB" id="A0AAV5SDN5"/>
<evidence type="ECO:0000313" key="3">
    <source>
        <dbReference type="Proteomes" id="UP001432027"/>
    </source>
</evidence>
<proteinExistence type="predicted"/>
<dbReference type="InterPro" id="IPR036063">
    <property type="entry name" value="Smr_dom_sf"/>
</dbReference>
<dbReference type="Proteomes" id="UP001432027">
    <property type="component" value="Unassembled WGS sequence"/>
</dbReference>
<evidence type="ECO:0000313" key="2">
    <source>
        <dbReference type="EMBL" id="GMS78144.1"/>
    </source>
</evidence>
<dbReference type="Gene3D" id="3.30.1370.110">
    <property type="match status" value="1"/>
</dbReference>
<dbReference type="EMBL" id="BTSX01000001">
    <property type="protein sequence ID" value="GMS78144.1"/>
    <property type="molecule type" value="Genomic_DNA"/>
</dbReference>
<dbReference type="PANTHER" id="PTHR47417">
    <property type="entry name" value="SMR DOMAIN-CONTAINING PROTEIN YPL199C"/>
    <property type="match status" value="1"/>
</dbReference>
<dbReference type="PANTHER" id="PTHR47417:SF1">
    <property type="entry name" value="SMR DOMAIN-CONTAINING PROTEIN YPL199C"/>
    <property type="match status" value="1"/>
</dbReference>
<dbReference type="SUPFAM" id="SSF160443">
    <property type="entry name" value="SMR domain-like"/>
    <property type="match status" value="1"/>
</dbReference>
<organism evidence="2 3">
    <name type="scientific">Pristionchus entomophagus</name>
    <dbReference type="NCBI Taxonomy" id="358040"/>
    <lineage>
        <taxon>Eukaryota</taxon>
        <taxon>Metazoa</taxon>
        <taxon>Ecdysozoa</taxon>
        <taxon>Nematoda</taxon>
        <taxon>Chromadorea</taxon>
        <taxon>Rhabditida</taxon>
        <taxon>Rhabditina</taxon>
        <taxon>Diplogasteromorpha</taxon>
        <taxon>Diplogasteroidea</taxon>
        <taxon>Neodiplogasteridae</taxon>
        <taxon>Pristionchus</taxon>
    </lineage>
</organism>
<sequence length="246" mass="27963">SKKCSYASLCKWIHPNDPEYPACLKSMDADLVPIDEMTVDDRYETYVEAVVSPILQPQPRGLPTHLPNGRTTDLKEMALANGCTEAAWVKLTEQIPLFYADYLRLDPMIKAWYRNTPRPQLSAEIDHARREYDQVKKKLINIIKMRNSYHNSDVLDLHGAMDEEHAELLLSERFSEIERDPTILPMGSRRPRTLTVITGAGNNSIGGDPLVRDTVDAFLKQLGYRNEPLNEGCVIVHLPSDWFSLA</sequence>
<comment type="caution">
    <text evidence="2">The sequence shown here is derived from an EMBL/GenBank/DDBJ whole genome shotgun (WGS) entry which is preliminary data.</text>
</comment>
<dbReference type="SMART" id="SM00463">
    <property type="entry name" value="SMR"/>
    <property type="match status" value="1"/>
</dbReference>
<dbReference type="PROSITE" id="PS50828">
    <property type="entry name" value="SMR"/>
    <property type="match status" value="1"/>
</dbReference>
<keyword evidence="3" id="KW-1185">Reference proteome</keyword>
<feature type="domain" description="Smr" evidence="1">
    <location>
        <begin position="155"/>
        <end position="239"/>
    </location>
</feature>